<dbReference type="PANTHER" id="PTHR48054">
    <property type="entry name" value="RECEPTOR KINASE-LIKE PROTEIN XA21"/>
    <property type="match status" value="1"/>
</dbReference>
<name>A0A0A8ZFW8_ARUDO</name>
<sequence>MSNNIEGNLPSSIGSLPSELDTMWLSLNKISGTIPQEIGNLKSLTVLLMHDNLFTGNIPSIMELWVNCQF</sequence>
<accession>A0A0A8ZFW8</accession>
<reference evidence="1" key="2">
    <citation type="journal article" date="2015" name="Data Brief">
        <title>Shoot transcriptome of the giant reed, Arundo donax.</title>
        <authorList>
            <person name="Barrero R.A."/>
            <person name="Guerrero F.D."/>
            <person name="Moolhuijzen P."/>
            <person name="Goolsby J.A."/>
            <person name="Tidwell J."/>
            <person name="Bellgard S.E."/>
            <person name="Bellgard M.I."/>
        </authorList>
    </citation>
    <scope>NUCLEOTIDE SEQUENCE</scope>
    <source>
        <tissue evidence="1">Shoot tissue taken approximately 20 cm above the soil surface</tissue>
    </source>
</reference>
<dbReference type="InterPro" id="IPR052592">
    <property type="entry name" value="LRR-RLK"/>
</dbReference>
<dbReference type="Pfam" id="PF00560">
    <property type="entry name" value="LRR_1"/>
    <property type="match status" value="2"/>
</dbReference>
<protein>
    <submittedName>
        <fullName evidence="1">Uncharacterized protein</fullName>
    </submittedName>
</protein>
<dbReference type="Gene3D" id="3.80.10.10">
    <property type="entry name" value="Ribonuclease Inhibitor"/>
    <property type="match status" value="1"/>
</dbReference>
<dbReference type="EMBL" id="GBRH01261332">
    <property type="protein sequence ID" value="JAD36563.1"/>
    <property type="molecule type" value="Transcribed_RNA"/>
</dbReference>
<evidence type="ECO:0000313" key="1">
    <source>
        <dbReference type="EMBL" id="JAD36563.1"/>
    </source>
</evidence>
<proteinExistence type="predicted"/>
<dbReference type="PANTHER" id="PTHR48054:SF82">
    <property type="entry name" value="LRR RECEPTOR-LIKE SERINE_THREONINE-PROTEIN KINASE FLS2"/>
    <property type="match status" value="1"/>
</dbReference>
<dbReference type="InterPro" id="IPR001611">
    <property type="entry name" value="Leu-rich_rpt"/>
</dbReference>
<dbReference type="AlphaFoldDB" id="A0A0A8ZFW8"/>
<dbReference type="SUPFAM" id="SSF52058">
    <property type="entry name" value="L domain-like"/>
    <property type="match status" value="1"/>
</dbReference>
<dbReference type="InterPro" id="IPR032675">
    <property type="entry name" value="LRR_dom_sf"/>
</dbReference>
<organism evidence="1">
    <name type="scientific">Arundo donax</name>
    <name type="common">Giant reed</name>
    <name type="synonym">Donax arundinaceus</name>
    <dbReference type="NCBI Taxonomy" id="35708"/>
    <lineage>
        <taxon>Eukaryota</taxon>
        <taxon>Viridiplantae</taxon>
        <taxon>Streptophyta</taxon>
        <taxon>Embryophyta</taxon>
        <taxon>Tracheophyta</taxon>
        <taxon>Spermatophyta</taxon>
        <taxon>Magnoliopsida</taxon>
        <taxon>Liliopsida</taxon>
        <taxon>Poales</taxon>
        <taxon>Poaceae</taxon>
        <taxon>PACMAD clade</taxon>
        <taxon>Arundinoideae</taxon>
        <taxon>Arundineae</taxon>
        <taxon>Arundo</taxon>
    </lineage>
</organism>
<reference evidence="1" key="1">
    <citation type="submission" date="2014-09" db="EMBL/GenBank/DDBJ databases">
        <authorList>
            <person name="Magalhaes I.L.F."/>
            <person name="Oliveira U."/>
            <person name="Santos F.R."/>
            <person name="Vidigal T.H.D.A."/>
            <person name="Brescovit A.D."/>
            <person name="Santos A.J."/>
        </authorList>
    </citation>
    <scope>NUCLEOTIDE SEQUENCE</scope>
    <source>
        <tissue evidence="1">Shoot tissue taken approximately 20 cm above the soil surface</tissue>
    </source>
</reference>